<evidence type="ECO:0000256" key="4">
    <source>
        <dbReference type="SAM" id="MobiDB-lite"/>
    </source>
</evidence>
<dbReference type="PANTHER" id="PTHR47447">
    <property type="entry name" value="OS03G0856100 PROTEIN"/>
    <property type="match status" value="1"/>
</dbReference>
<keyword evidence="2" id="KW-0677">Repeat</keyword>
<dbReference type="InterPro" id="IPR011990">
    <property type="entry name" value="TPR-like_helical_dom_sf"/>
</dbReference>
<keyword evidence="5" id="KW-1133">Transmembrane helix</keyword>
<organism evidence="6 7">
    <name type="scientific">Chlorella vulgaris</name>
    <name type="common">Green alga</name>
    <dbReference type="NCBI Taxonomy" id="3077"/>
    <lineage>
        <taxon>Eukaryota</taxon>
        <taxon>Viridiplantae</taxon>
        <taxon>Chlorophyta</taxon>
        <taxon>core chlorophytes</taxon>
        <taxon>Trebouxiophyceae</taxon>
        <taxon>Chlorellales</taxon>
        <taxon>Chlorellaceae</taxon>
        <taxon>Chlorella clade</taxon>
        <taxon>Chlorella</taxon>
    </lineage>
</organism>
<keyword evidence="5" id="KW-0472">Membrane</keyword>
<protein>
    <recommendedName>
        <fullName evidence="8">Pentacotripeptide-repeat region of PRORP domain-containing protein</fullName>
    </recommendedName>
</protein>
<dbReference type="Pfam" id="PF13041">
    <property type="entry name" value="PPR_2"/>
    <property type="match status" value="2"/>
</dbReference>
<evidence type="ECO:0000256" key="2">
    <source>
        <dbReference type="ARBA" id="ARBA00022737"/>
    </source>
</evidence>
<name>A0A9D4TKU0_CHLVU</name>
<feature type="repeat" description="PPR" evidence="3">
    <location>
        <begin position="737"/>
        <end position="771"/>
    </location>
</feature>
<gene>
    <name evidence="6" type="ORF">D9Q98_006751</name>
</gene>
<feature type="repeat" description="PPR" evidence="3">
    <location>
        <begin position="1022"/>
        <end position="1060"/>
    </location>
</feature>
<feature type="region of interest" description="Disordered" evidence="4">
    <location>
        <begin position="335"/>
        <end position="359"/>
    </location>
</feature>
<feature type="repeat" description="PPR" evidence="3">
    <location>
        <begin position="807"/>
        <end position="841"/>
    </location>
</feature>
<dbReference type="EMBL" id="SIDB01000009">
    <property type="protein sequence ID" value="KAI3428371.1"/>
    <property type="molecule type" value="Genomic_DNA"/>
</dbReference>
<reference evidence="6" key="1">
    <citation type="journal article" date="2019" name="Plant J.">
        <title>Chlorella vulgaris genome assembly and annotation reveals the molecular basis for metabolic acclimation to high light conditions.</title>
        <authorList>
            <person name="Cecchin M."/>
            <person name="Marcolungo L."/>
            <person name="Rossato M."/>
            <person name="Girolomoni L."/>
            <person name="Cosentino E."/>
            <person name="Cuine S."/>
            <person name="Li-Beisson Y."/>
            <person name="Delledonne M."/>
            <person name="Ballottari M."/>
        </authorList>
    </citation>
    <scope>NUCLEOTIDE SEQUENCE</scope>
    <source>
        <strain evidence="6">211/11P</strain>
    </source>
</reference>
<dbReference type="Gene3D" id="1.25.40.10">
    <property type="entry name" value="Tetratricopeptide repeat domain"/>
    <property type="match status" value="5"/>
</dbReference>
<reference evidence="6" key="2">
    <citation type="submission" date="2020-11" db="EMBL/GenBank/DDBJ databases">
        <authorList>
            <person name="Cecchin M."/>
            <person name="Marcolungo L."/>
            <person name="Rossato M."/>
            <person name="Girolomoni L."/>
            <person name="Cosentino E."/>
            <person name="Cuine S."/>
            <person name="Li-Beisson Y."/>
            <person name="Delledonne M."/>
            <person name="Ballottari M."/>
        </authorList>
    </citation>
    <scope>NUCLEOTIDE SEQUENCE</scope>
    <source>
        <strain evidence="6">211/11P</strain>
        <tissue evidence="6">Whole cell</tissue>
    </source>
</reference>
<evidence type="ECO:0000256" key="3">
    <source>
        <dbReference type="PROSITE-ProRule" id="PRU00708"/>
    </source>
</evidence>
<dbReference type="InterPro" id="IPR002885">
    <property type="entry name" value="PPR_rpt"/>
</dbReference>
<evidence type="ECO:0000313" key="7">
    <source>
        <dbReference type="Proteomes" id="UP001055712"/>
    </source>
</evidence>
<feature type="region of interest" description="Disordered" evidence="4">
    <location>
        <begin position="46"/>
        <end position="65"/>
    </location>
</feature>
<evidence type="ECO:0000256" key="1">
    <source>
        <dbReference type="ARBA" id="ARBA00007626"/>
    </source>
</evidence>
<dbReference type="PANTHER" id="PTHR47447:SF17">
    <property type="entry name" value="OS12G0638900 PROTEIN"/>
    <property type="match status" value="1"/>
</dbReference>
<feature type="repeat" description="PPR" evidence="3">
    <location>
        <begin position="772"/>
        <end position="806"/>
    </location>
</feature>
<dbReference type="OrthoDB" id="822380at2759"/>
<comment type="caution">
    <text evidence="6">The sequence shown here is derived from an EMBL/GenBank/DDBJ whole genome shotgun (WGS) entry which is preliminary data.</text>
</comment>
<dbReference type="Proteomes" id="UP001055712">
    <property type="component" value="Unassembled WGS sequence"/>
</dbReference>
<feature type="compositionally biased region" description="Polar residues" evidence="4">
    <location>
        <begin position="51"/>
        <end position="65"/>
    </location>
</feature>
<keyword evidence="5" id="KW-0812">Transmembrane</keyword>
<evidence type="ECO:0000313" key="6">
    <source>
        <dbReference type="EMBL" id="KAI3428371.1"/>
    </source>
</evidence>
<dbReference type="Pfam" id="PF01535">
    <property type="entry name" value="PPR"/>
    <property type="match status" value="1"/>
</dbReference>
<accession>A0A9D4TKU0</accession>
<dbReference type="PROSITE" id="PS51375">
    <property type="entry name" value="PPR"/>
    <property type="match status" value="7"/>
</dbReference>
<feature type="repeat" description="PPR" evidence="3">
    <location>
        <begin position="702"/>
        <end position="736"/>
    </location>
</feature>
<evidence type="ECO:0008006" key="8">
    <source>
        <dbReference type="Google" id="ProtNLM"/>
    </source>
</evidence>
<feature type="region of interest" description="Disordered" evidence="4">
    <location>
        <begin position="78"/>
        <end position="110"/>
    </location>
</feature>
<keyword evidence="7" id="KW-1185">Reference proteome</keyword>
<feature type="repeat" description="PPR" evidence="3">
    <location>
        <begin position="626"/>
        <end position="660"/>
    </location>
</feature>
<evidence type="ECO:0000256" key="5">
    <source>
        <dbReference type="SAM" id="Phobius"/>
    </source>
</evidence>
<dbReference type="NCBIfam" id="TIGR00756">
    <property type="entry name" value="PPR"/>
    <property type="match status" value="3"/>
</dbReference>
<proteinExistence type="inferred from homology"/>
<dbReference type="Pfam" id="PF13812">
    <property type="entry name" value="PPR_3"/>
    <property type="match status" value="3"/>
</dbReference>
<sequence>MGRHRRRGPLTRRGAGRSREVVGGLVLLLGAALWLSTSVPSFAPEPFWTQPRGSETNGSQPRTSPIQNTYEAARQSPAIAPYRGPPSGPNGPGDSGGDETPPDDQWGVEPMDVDLPVPWPTARDRLPPLITRAAYDAAGEAATAQTTAAHRSLGDKAAELQHHFKDPACYSTHFEFGTSSAALLAEYLLHEYHDDQSLSAKVSYDEVIAAWHSLPQVHKDTLDCMFDVALCQTGLWDLAVELSKLKRLSDSRPCCYTVAREVAASKWIKDKEGWAASCPTLAATAASTSSATAKSDPAYDAAAALWHNVSSRRGGATAHREGKGIHNPANAQAVADGREAGGKTAGATAHREDNGIHNPANAQAVADGREAGGRSGGASSQRRAIARGTNMVTLYKLDGSPYLYPSRRFAVYVMRGGCIRVDIPPVCTLAVINEQRNVTTAVFLEPIPMKMPPQRYKAIGKYGKPKARAAILNSKAYFEVVKEGEFVVSEDGAMSGELVPPASGLALDGATRAPSGRFQQVPHHSSIQRRQSPYTVVEASQAGGAPHGSGAAVNVGGGNPWETVVAALDKRQPEVAWREFMQLLEQGLAPPSNVCDRLIYALCGRQRFQEAWRVYSATSPAGHLLAYNTYQSLISLAIKVGNLEAAVDVYRDMQAAGRPPNVVTSCGLIAALGRERRRRGVRYAHIAHELWTELCGSGVQLDGAAYRTGIKACVDVGRLREADKLLLRMAAKGVPPDVRAYNILLSGHSRAAATGAMGRLLQRMAAAGVEPSAVTYNTLVDGYVRARDLLGAQGVAERAAAAGVALDVWTYSTLIKGHVQASQLATAEAVLKDMAAAGVQPSCVTFTTVLDGHVRAGDMEAARRILHMMLAVGEAPNALTYNSLLRGYAANASAAAASGARSSIVASSNGKASVSSVKAAAATASASGQASALAAAMEVLRDMQGRGVAPSVDTFNTLMAAAVAAGECPLALDVYARLRRAGLRADGLTHTILIQAHGRMGQVAEAAAAFEALLRDRSAAPDLRAYNALVDALARNGDMAAAERMLSAATEMASKQGLPPPVEAFGAVVAGYSRQVAVAPAVAAVKRFHAAGGSPDAQMLDVLANIAIRAGDYKVAMQAVRALELIGREVDKAKYAALLEDARARQTDAQSMDRPQHNRTWAAYQRRRDARRKNVQLERFKWLLGLPNSYYSDSDSESLDEFMTRDEWELEQQQQQRQERFQHPD</sequence>
<comment type="similarity">
    <text evidence="1">Belongs to the PPR family. P subfamily.</text>
</comment>
<feature type="transmembrane region" description="Helical" evidence="5">
    <location>
        <begin position="21"/>
        <end position="43"/>
    </location>
</feature>
<dbReference type="AlphaFoldDB" id="A0A9D4TKU0"/>
<feature type="repeat" description="PPR" evidence="3">
    <location>
        <begin position="842"/>
        <end position="876"/>
    </location>
</feature>